<reference evidence="1" key="1">
    <citation type="submission" date="2022-01" db="EMBL/GenBank/DDBJ databases">
        <authorList>
            <person name="King R."/>
        </authorList>
    </citation>
    <scope>NUCLEOTIDE SEQUENCE</scope>
</reference>
<accession>A0A9P0D2X0</accession>
<dbReference type="OrthoDB" id="6747041at2759"/>
<organism evidence="1 2">
    <name type="scientific">Psylliodes chrysocephalus</name>
    <dbReference type="NCBI Taxonomy" id="3402493"/>
    <lineage>
        <taxon>Eukaryota</taxon>
        <taxon>Metazoa</taxon>
        <taxon>Ecdysozoa</taxon>
        <taxon>Arthropoda</taxon>
        <taxon>Hexapoda</taxon>
        <taxon>Insecta</taxon>
        <taxon>Pterygota</taxon>
        <taxon>Neoptera</taxon>
        <taxon>Endopterygota</taxon>
        <taxon>Coleoptera</taxon>
        <taxon>Polyphaga</taxon>
        <taxon>Cucujiformia</taxon>
        <taxon>Chrysomeloidea</taxon>
        <taxon>Chrysomelidae</taxon>
        <taxon>Galerucinae</taxon>
        <taxon>Alticini</taxon>
        <taxon>Psylliodes</taxon>
    </lineage>
</organism>
<proteinExistence type="predicted"/>
<evidence type="ECO:0000313" key="2">
    <source>
        <dbReference type="Proteomes" id="UP001153636"/>
    </source>
</evidence>
<dbReference type="EMBL" id="OV651817">
    <property type="protein sequence ID" value="CAH1111195.1"/>
    <property type="molecule type" value="Genomic_DNA"/>
</dbReference>
<protein>
    <submittedName>
        <fullName evidence="1">Uncharacterized protein</fullName>
    </submittedName>
</protein>
<dbReference type="Proteomes" id="UP001153636">
    <property type="component" value="Chromosome 5"/>
</dbReference>
<gene>
    <name evidence="1" type="ORF">PSYICH_LOCUS11219</name>
</gene>
<name>A0A9P0D2X0_9CUCU</name>
<keyword evidence="2" id="KW-1185">Reference proteome</keyword>
<sequence length="130" mass="14901">MLEVHNRLGGAICSTKLEELLGDIEQFDLNNKRNEYLRINSRLAHVHRRLEFIFPPDKLVKDKEHLMDLSKDLVYNIEQINAPKTVDIVNDDVSNSSILDIPVNELSEFLDNIDVNKDKGGSTPKQNVDF</sequence>
<dbReference type="AlphaFoldDB" id="A0A9P0D2X0"/>
<evidence type="ECO:0000313" key="1">
    <source>
        <dbReference type="EMBL" id="CAH1111195.1"/>
    </source>
</evidence>